<comment type="function">
    <text evidence="6">Specifically methylates the guanine in position 2445 (m2G2445) and the guanine in position 2069 (m7G2069) of 23S rRNA.</text>
</comment>
<evidence type="ECO:0000256" key="4">
    <source>
        <dbReference type="ARBA" id="ARBA00022679"/>
    </source>
</evidence>
<dbReference type="NCBIfam" id="NF008748">
    <property type="entry name" value="PRK11783.1"/>
    <property type="match status" value="1"/>
</dbReference>
<evidence type="ECO:0000256" key="7">
    <source>
        <dbReference type="PROSITE-ProRule" id="PRU00529"/>
    </source>
</evidence>
<comment type="caution">
    <text evidence="9">The sequence shown here is derived from an EMBL/GenBank/DDBJ whole genome shotgun (WGS) entry which is preliminary data.</text>
</comment>
<keyword evidence="2 6" id="KW-0698">rRNA processing</keyword>
<dbReference type="Gene3D" id="3.30.750.80">
    <property type="entry name" value="RNA methyltransferase domain (HRMD) like"/>
    <property type="match status" value="1"/>
</dbReference>
<dbReference type="PIRSF" id="PIRSF037618">
    <property type="entry name" value="RNA_Mtase_bacteria_prd"/>
    <property type="match status" value="1"/>
</dbReference>
<evidence type="ECO:0000313" key="9">
    <source>
        <dbReference type="EMBL" id="MDM7860872.1"/>
    </source>
</evidence>
<comment type="catalytic activity">
    <reaction evidence="6">
        <text>guanosine(2445) in 23S rRNA + S-adenosyl-L-methionine = N(2)-methylguanosine(2445) in 23S rRNA + S-adenosyl-L-homocysteine + H(+)</text>
        <dbReference type="Rhea" id="RHEA:42740"/>
        <dbReference type="Rhea" id="RHEA-COMP:10215"/>
        <dbReference type="Rhea" id="RHEA-COMP:10216"/>
        <dbReference type="ChEBI" id="CHEBI:15378"/>
        <dbReference type="ChEBI" id="CHEBI:57856"/>
        <dbReference type="ChEBI" id="CHEBI:59789"/>
        <dbReference type="ChEBI" id="CHEBI:74269"/>
        <dbReference type="ChEBI" id="CHEBI:74481"/>
        <dbReference type="EC" id="2.1.1.173"/>
    </reaction>
</comment>
<keyword evidence="5 6" id="KW-0949">S-adenosyl-L-methionine</keyword>
<evidence type="ECO:0000313" key="10">
    <source>
        <dbReference type="Proteomes" id="UP001234343"/>
    </source>
</evidence>
<dbReference type="Pfam" id="PF22020">
    <property type="entry name" value="RlmL_1st"/>
    <property type="match status" value="1"/>
</dbReference>
<dbReference type="InterPro" id="IPR004114">
    <property type="entry name" value="THUMP_dom"/>
</dbReference>
<organism evidence="9 10">
    <name type="scientific">Alteromonas arenosi</name>
    <dbReference type="NCBI Taxonomy" id="3055817"/>
    <lineage>
        <taxon>Bacteria</taxon>
        <taxon>Pseudomonadati</taxon>
        <taxon>Pseudomonadota</taxon>
        <taxon>Gammaproteobacteria</taxon>
        <taxon>Alteromonadales</taxon>
        <taxon>Alteromonadaceae</taxon>
        <taxon>Alteromonas/Salinimonas group</taxon>
        <taxon>Alteromonas</taxon>
    </lineage>
</organism>
<dbReference type="Pfam" id="PF01170">
    <property type="entry name" value="UPF0020"/>
    <property type="match status" value="1"/>
</dbReference>
<dbReference type="PROSITE" id="PS00092">
    <property type="entry name" value="N6_MTASE"/>
    <property type="match status" value="1"/>
</dbReference>
<reference evidence="9 10" key="1">
    <citation type="submission" date="2023-06" db="EMBL/GenBank/DDBJ databases">
        <title>Alteromonas sp. ASW11-36 isolated from intertidal sand.</title>
        <authorList>
            <person name="Li Y."/>
        </authorList>
    </citation>
    <scope>NUCLEOTIDE SEQUENCE [LARGE SCALE GENOMIC DNA]</scope>
    <source>
        <strain evidence="9 10">ASW11-36</strain>
    </source>
</reference>
<dbReference type="InterPro" id="IPR017244">
    <property type="entry name" value="23SrRNA_methyltr_KL"/>
</dbReference>
<dbReference type="GO" id="GO:0052915">
    <property type="term" value="F:23S rRNA (guanine(2445)-N(2))-methyltransferase activity"/>
    <property type="evidence" value="ECO:0007669"/>
    <property type="project" value="UniProtKB-EC"/>
</dbReference>
<dbReference type="RefSeq" id="WP_289365631.1">
    <property type="nucleotide sequence ID" value="NZ_JAUCBP010000007.1"/>
</dbReference>
<dbReference type="EC" id="2.1.1.173" evidence="6"/>
<dbReference type="InterPro" id="IPR019614">
    <property type="entry name" value="SAM-dep_methyl-trfase"/>
</dbReference>
<dbReference type="InterPro" id="IPR053943">
    <property type="entry name" value="RlmKL-like_Mtase_CS"/>
</dbReference>
<keyword evidence="3 6" id="KW-0489">Methyltransferase</keyword>
<dbReference type="Gene3D" id="3.40.50.150">
    <property type="entry name" value="Vaccinia Virus protein VP39"/>
    <property type="match status" value="2"/>
</dbReference>
<sequence length="697" mass="78684">MLILTTSRGLDELLRDEVTRICPNLQPRLKPGQVIVEAELADAYRLCLWSRLANRVIWVLTQGPADNAQQLYDTVSSIEWQQHFDAKQTFMINFSGTNRALKNSQFAAQRVKDGIVDHFIGLGNARPDVDKLNPDVIIQARLWRDTVTLGIDLSGGSLHQRGYRSETGEAPLKEHVASAILYRSGWLEAQSKPMLDPMCGSGTIAIEAALISTNRAPGLTRKRWGFTQWQQHNQRLWESILSHAKDSICDPKGPIVANDNQSSLIAIAKKNADAAGVFNAIKFQRQDALSLVPEGLDEGFMVSNPPYGERLSDMATLVPFFNQWGIALKQNFANWRISLLSSQRDLLRQLKLRAKNEYALMNGNLECKLANYVMDTANLEVRDSSTTSEFANRLKKNIKQLQRFLKKANTNAYRIYDADLPDYNVAIDVYADWLVVQEYAPPKNIPAEKARRRLNDIIIQLPSITGFDPQKIAVKVRSQQKGSAQYQKVAEQSSRIVVEESGAKFYINPTDYLDCGLFLDHRVTRQMFAEQAQQKHVLNLFAYTGSVSVHCALRGARSITTVDLSKTYLDWAKDNFKLNGLTGAYSFIQADCVKWLADNNKQFDLMFIDPPSFSNSKRMEGTWDVQRDHVALLADAVRNLTENGVIYFSNNLRSFKLDQVAVEALGLSVENISGETLPEDFKRNPKIHQCWRLTKCS</sequence>
<dbReference type="HAMAP" id="MF_01858">
    <property type="entry name" value="23SrRNA_methyltr_KL"/>
    <property type="match status" value="1"/>
</dbReference>
<protein>
    <recommendedName>
        <fullName evidence="6">Ribosomal RNA large subunit methyltransferase K/L</fullName>
    </recommendedName>
    <domain>
        <recommendedName>
            <fullName evidence="6">23S rRNA m2G2445 methyltransferase</fullName>
            <ecNumber evidence="6">2.1.1.173</ecNumber>
        </recommendedName>
        <alternativeName>
            <fullName evidence="6">rRNA (guanine-N(2)-)-methyltransferase RlmL</fullName>
        </alternativeName>
    </domain>
    <domain>
        <recommendedName>
            <fullName evidence="6">23S rRNA m7G2069 methyltransferase</fullName>
            <ecNumber evidence="6">2.1.1.264</ecNumber>
        </recommendedName>
        <alternativeName>
            <fullName evidence="6">rRNA (guanine-N(7)-)-methyltransferase RlmK</fullName>
        </alternativeName>
    </domain>
</protein>
<dbReference type="PANTHER" id="PTHR47313:SF1">
    <property type="entry name" value="RIBOSOMAL RNA LARGE SUBUNIT METHYLTRANSFERASE K_L"/>
    <property type="match status" value="1"/>
</dbReference>
<dbReference type="InterPro" id="IPR054170">
    <property type="entry name" value="RlmL_1st"/>
</dbReference>
<dbReference type="EMBL" id="JAUCBP010000007">
    <property type="protein sequence ID" value="MDM7860872.1"/>
    <property type="molecule type" value="Genomic_DNA"/>
</dbReference>
<dbReference type="PROSITE" id="PS51165">
    <property type="entry name" value="THUMP"/>
    <property type="match status" value="1"/>
</dbReference>
<dbReference type="InterPro" id="IPR000241">
    <property type="entry name" value="RlmKL-like_Mtase"/>
</dbReference>
<proteinExistence type="inferred from homology"/>
<evidence type="ECO:0000259" key="8">
    <source>
        <dbReference type="PROSITE" id="PS51165"/>
    </source>
</evidence>
<dbReference type="Proteomes" id="UP001234343">
    <property type="component" value="Unassembled WGS sequence"/>
</dbReference>
<dbReference type="SMART" id="SM00981">
    <property type="entry name" value="THUMP"/>
    <property type="match status" value="1"/>
</dbReference>
<comment type="catalytic activity">
    <reaction evidence="6">
        <text>guanosine(2069) in 23S rRNA + S-adenosyl-L-methionine = N(2)-methylguanosine(2069) in 23S rRNA + S-adenosyl-L-homocysteine + H(+)</text>
        <dbReference type="Rhea" id="RHEA:43772"/>
        <dbReference type="Rhea" id="RHEA-COMP:10688"/>
        <dbReference type="Rhea" id="RHEA-COMP:10689"/>
        <dbReference type="ChEBI" id="CHEBI:15378"/>
        <dbReference type="ChEBI" id="CHEBI:57856"/>
        <dbReference type="ChEBI" id="CHEBI:59789"/>
        <dbReference type="ChEBI" id="CHEBI:74269"/>
        <dbReference type="ChEBI" id="CHEBI:74481"/>
        <dbReference type="EC" id="2.1.1.264"/>
    </reaction>
</comment>
<evidence type="ECO:0000256" key="6">
    <source>
        <dbReference type="HAMAP-Rule" id="MF_01858"/>
    </source>
</evidence>
<comment type="similarity">
    <text evidence="6">Belongs to the methyltransferase superfamily. RlmKL family.</text>
</comment>
<gene>
    <name evidence="9" type="primary">rlmKL</name>
    <name evidence="6" type="synonym">rlmL</name>
    <name evidence="9" type="ORF">QTP81_09720</name>
</gene>
<dbReference type="CDD" id="cd11715">
    <property type="entry name" value="THUMP_AdoMetMT"/>
    <property type="match status" value="1"/>
</dbReference>
<keyword evidence="7" id="KW-0694">RNA-binding</keyword>
<dbReference type="SUPFAM" id="SSF53335">
    <property type="entry name" value="S-adenosyl-L-methionine-dependent methyltransferases"/>
    <property type="match status" value="2"/>
</dbReference>
<comment type="subcellular location">
    <subcellularLocation>
        <location evidence="6">Cytoplasm</location>
    </subcellularLocation>
</comment>
<feature type="domain" description="THUMP" evidence="8">
    <location>
        <begin position="42"/>
        <end position="153"/>
    </location>
</feature>
<dbReference type="InterPro" id="IPR002052">
    <property type="entry name" value="DNA_methylase_N6_adenine_CS"/>
</dbReference>
<dbReference type="PROSITE" id="PS01261">
    <property type="entry name" value="UPF0020"/>
    <property type="match status" value="1"/>
</dbReference>
<dbReference type="EC" id="2.1.1.264" evidence="6"/>
<evidence type="ECO:0000256" key="5">
    <source>
        <dbReference type="ARBA" id="ARBA00022691"/>
    </source>
</evidence>
<name>A0ABT7SXF8_9ALTE</name>
<dbReference type="InterPro" id="IPR029063">
    <property type="entry name" value="SAM-dependent_MTases_sf"/>
</dbReference>
<dbReference type="Pfam" id="PF02926">
    <property type="entry name" value="THUMP"/>
    <property type="match status" value="1"/>
</dbReference>
<accession>A0ABT7SXF8</accession>
<keyword evidence="4 6" id="KW-0808">Transferase</keyword>
<evidence type="ECO:0000256" key="3">
    <source>
        <dbReference type="ARBA" id="ARBA00022603"/>
    </source>
</evidence>
<evidence type="ECO:0000256" key="2">
    <source>
        <dbReference type="ARBA" id="ARBA00022552"/>
    </source>
</evidence>
<evidence type="ECO:0000256" key="1">
    <source>
        <dbReference type="ARBA" id="ARBA00022490"/>
    </source>
</evidence>
<dbReference type="Pfam" id="PF10672">
    <property type="entry name" value="Methyltrans_SAM"/>
    <property type="match status" value="1"/>
</dbReference>
<dbReference type="Gene3D" id="3.30.2130.30">
    <property type="match status" value="1"/>
</dbReference>
<keyword evidence="1 6" id="KW-0963">Cytoplasm</keyword>
<keyword evidence="10" id="KW-1185">Reference proteome</keyword>
<dbReference type="CDD" id="cd02440">
    <property type="entry name" value="AdoMet_MTases"/>
    <property type="match status" value="1"/>
</dbReference>
<dbReference type="PANTHER" id="PTHR47313">
    <property type="entry name" value="RIBOSOMAL RNA LARGE SUBUNIT METHYLTRANSFERASE K/L"/>
    <property type="match status" value="1"/>
</dbReference>